<feature type="signal peptide" evidence="2">
    <location>
        <begin position="1"/>
        <end position="20"/>
    </location>
</feature>
<sequence length="108" mass="11526">MVRLSAALALAFVSAAIAHGEVQASAKSINKIATGKNSSESSINTGQSSTNPAYEERKEQLRKARDQRETDAQKAEQDGNPGLAKSLREQKDGALLQQLSELEKATGE</sequence>
<dbReference type="OrthoDB" id="10610314at2759"/>
<feature type="compositionally biased region" description="Basic and acidic residues" evidence="1">
    <location>
        <begin position="54"/>
        <end position="77"/>
    </location>
</feature>
<dbReference type="EMBL" id="LAZP02000147">
    <property type="protein sequence ID" value="PFH60162.1"/>
    <property type="molecule type" value="Genomic_DNA"/>
</dbReference>
<dbReference type="Proteomes" id="UP000037136">
    <property type="component" value="Unassembled WGS sequence"/>
</dbReference>
<evidence type="ECO:0000256" key="2">
    <source>
        <dbReference type="SAM" id="SignalP"/>
    </source>
</evidence>
<proteinExistence type="predicted"/>
<feature type="region of interest" description="Disordered" evidence="1">
    <location>
        <begin position="33"/>
        <end position="108"/>
    </location>
</feature>
<evidence type="ECO:0000313" key="3">
    <source>
        <dbReference type="EMBL" id="PFH60162.1"/>
    </source>
</evidence>
<name>A0A2A9PGX8_OPHUN</name>
<accession>A0A2A9PGX8</accession>
<keyword evidence="2" id="KW-0732">Signal</keyword>
<organism evidence="3 4">
    <name type="scientific">Ophiocordyceps unilateralis</name>
    <name type="common">Zombie-ant fungus</name>
    <name type="synonym">Torrubia unilateralis</name>
    <dbReference type="NCBI Taxonomy" id="268505"/>
    <lineage>
        <taxon>Eukaryota</taxon>
        <taxon>Fungi</taxon>
        <taxon>Dikarya</taxon>
        <taxon>Ascomycota</taxon>
        <taxon>Pezizomycotina</taxon>
        <taxon>Sordariomycetes</taxon>
        <taxon>Hypocreomycetidae</taxon>
        <taxon>Hypocreales</taxon>
        <taxon>Ophiocordycipitaceae</taxon>
        <taxon>Ophiocordyceps</taxon>
    </lineage>
</organism>
<evidence type="ECO:0000313" key="4">
    <source>
        <dbReference type="Proteomes" id="UP000037136"/>
    </source>
</evidence>
<evidence type="ECO:0000256" key="1">
    <source>
        <dbReference type="SAM" id="MobiDB-lite"/>
    </source>
</evidence>
<feature type="chain" id="PRO_5012766952" evidence="2">
    <location>
        <begin position="21"/>
        <end position="108"/>
    </location>
</feature>
<feature type="compositionally biased region" description="Polar residues" evidence="1">
    <location>
        <begin position="35"/>
        <end position="52"/>
    </location>
</feature>
<reference evidence="3 4" key="1">
    <citation type="journal article" date="2015" name="BMC Genomics">
        <title>Gene expression during zombie ant biting behavior reflects the complexity underlying fungal parasitic behavioral manipulation.</title>
        <authorList>
            <person name="de Bekker C."/>
            <person name="Ohm R.A."/>
            <person name="Loreto R.G."/>
            <person name="Sebastian A."/>
            <person name="Albert I."/>
            <person name="Merrow M."/>
            <person name="Brachmann A."/>
            <person name="Hughes D.P."/>
        </authorList>
    </citation>
    <scope>NUCLEOTIDE SEQUENCE [LARGE SCALE GENOMIC DNA]</scope>
    <source>
        <strain evidence="3 4">SC16a</strain>
    </source>
</reference>
<keyword evidence="4" id="KW-1185">Reference proteome</keyword>
<reference evidence="3 4" key="2">
    <citation type="journal article" date="2017" name="Sci. Rep.">
        <title>Ant-infecting Ophiocordyceps genomes reveal a high diversity of potential behavioral manipulation genes and a possible major role for enterotoxins.</title>
        <authorList>
            <person name="de Bekker C."/>
            <person name="Ohm R.A."/>
            <person name="Evans H.C."/>
            <person name="Brachmann A."/>
            <person name="Hughes D.P."/>
        </authorList>
    </citation>
    <scope>NUCLEOTIDE SEQUENCE [LARGE SCALE GENOMIC DNA]</scope>
    <source>
        <strain evidence="3 4">SC16a</strain>
    </source>
</reference>
<protein>
    <submittedName>
        <fullName evidence="3">Uncharacterized protein</fullName>
    </submittedName>
</protein>
<dbReference type="AlphaFoldDB" id="A0A2A9PGX8"/>
<gene>
    <name evidence="3" type="ORF">XA68_11376</name>
</gene>
<comment type="caution">
    <text evidence="3">The sequence shown here is derived from an EMBL/GenBank/DDBJ whole genome shotgun (WGS) entry which is preliminary data.</text>
</comment>